<feature type="domain" description="Mechanosensitive ion channel transmembrane helices 2/3" evidence="10">
    <location>
        <begin position="60"/>
        <end position="99"/>
    </location>
</feature>
<evidence type="ECO:0000256" key="4">
    <source>
        <dbReference type="ARBA" id="ARBA00022692"/>
    </source>
</evidence>
<dbReference type="InterPro" id="IPR010920">
    <property type="entry name" value="LSM_dom_sf"/>
</dbReference>
<keyword evidence="7" id="KW-0997">Cell inner membrane</keyword>
<dbReference type="PANTHER" id="PTHR30221">
    <property type="entry name" value="SMALL-CONDUCTANCE MECHANOSENSITIVE CHANNEL"/>
    <property type="match status" value="1"/>
</dbReference>
<dbReference type="Pfam" id="PF00924">
    <property type="entry name" value="MS_channel_2nd"/>
    <property type="match status" value="1"/>
</dbReference>
<keyword evidence="7" id="KW-0407">Ion channel</keyword>
<keyword evidence="5 7" id="KW-1133">Transmembrane helix</keyword>
<keyword evidence="3" id="KW-1003">Cell membrane</keyword>
<keyword evidence="4 7" id="KW-0812">Transmembrane</keyword>
<evidence type="ECO:0000256" key="1">
    <source>
        <dbReference type="ARBA" id="ARBA00004651"/>
    </source>
</evidence>
<evidence type="ECO:0000313" key="12">
    <source>
        <dbReference type="Proteomes" id="UP001521137"/>
    </source>
</evidence>
<comment type="subunit">
    <text evidence="7">Homoheptamer.</text>
</comment>
<dbReference type="InterPro" id="IPR023408">
    <property type="entry name" value="MscS_beta-dom_sf"/>
</dbReference>
<keyword evidence="7" id="KW-0406">Ion transport</keyword>
<sequence length="295" mass="32652">MQETRSLMSLIEQLHLFEISKALLILVMGYFLAKIASSSLLRIEFANLSAHGKVQLKRAVFYGIFILMAISALRELGFDLSVVLGAAGILSVAIGFASQTSASNLISGIFLMMERPFSIGDVIRVGETTGEVISIDLLSVKLRTFDNLFVRIPNESMIKTQVTTLTKFPIRRADLSIGIAYKEDIARVQQLLSEVANKNTKCLDEPAPLFILLGFGSSAVNIQFSVWSKRENFLALKNTMYQEIKKVFDQEGIEIPFPHLSIYSGEATKPMPIAMQNTYSKAAKSKSDDDAKVNK</sequence>
<accession>A0ABS9D542</accession>
<dbReference type="SUPFAM" id="SSF82861">
    <property type="entry name" value="Mechanosensitive channel protein MscS (YggB), transmembrane region"/>
    <property type="match status" value="1"/>
</dbReference>
<dbReference type="PANTHER" id="PTHR30221:SF20">
    <property type="entry name" value="SMALL-CONDUCTANCE MECHANOSENSITIVE CHANNEL"/>
    <property type="match status" value="1"/>
</dbReference>
<feature type="transmembrane region" description="Helical" evidence="7">
    <location>
        <begin position="82"/>
        <end position="106"/>
    </location>
</feature>
<evidence type="ECO:0000256" key="2">
    <source>
        <dbReference type="ARBA" id="ARBA00008017"/>
    </source>
</evidence>
<organism evidence="11 12">
    <name type="scientific">Paraglaciecola algarum</name>
    <dbReference type="NCBI Taxonomy" id="3050085"/>
    <lineage>
        <taxon>Bacteria</taxon>
        <taxon>Pseudomonadati</taxon>
        <taxon>Pseudomonadota</taxon>
        <taxon>Gammaproteobacteria</taxon>
        <taxon>Alteromonadales</taxon>
        <taxon>Alteromonadaceae</taxon>
        <taxon>Paraglaciecola</taxon>
    </lineage>
</organism>
<dbReference type="InterPro" id="IPR049142">
    <property type="entry name" value="MS_channel_1st"/>
</dbReference>
<dbReference type="InterPro" id="IPR006685">
    <property type="entry name" value="MscS_channel_2nd"/>
</dbReference>
<dbReference type="InterPro" id="IPR011066">
    <property type="entry name" value="MscS_channel_C_sf"/>
</dbReference>
<evidence type="ECO:0000313" key="11">
    <source>
        <dbReference type="EMBL" id="MCF2948072.1"/>
    </source>
</evidence>
<dbReference type="Gene3D" id="2.30.30.60">
    <property type="match status" value="1"/>
</dbReference>
<evidence type="ECO:0000256" key="7">
    <source>
        <dbReference type="RuleBase" id="RU369025"/>
    </source>
</evidence>
<evidence type="ECO:0000259" key="10">
    <source>
        <dbReference type="Pfam" id="PF21088"/>
    </source>
</evidence>
<keyword evidence="12" id="KW-1185">Reference proteome</keyword>
<feature type="domain" description="Mechanosensitive ion channel MscS C-terminal" evidence="9">
    <location>
        <begin position="174"/>
        <end position="255"/>
    </location>
</feature>
<comment type="similarity">
    <text evidence="2 7">Belongs to the MscS (TC 1.A.23) family.</text>
</comment>
<dbReference type="InterPro" id="IPR049278">
    <property type="entry name" value="MS_channel_C"/>
</dbReference>
<dbReference type="RefSeq" id="WP_235311645.1">
    <property type="nucleotide sequence ID" value="NZ_JAKGAS010000003.1"/>
</dbReference>
<dbReference type="Gene3D" id="3.30.70.100">
    <property type="match status" value="1"/>
</dbReference>
<dbReference type="Gene3D" id="1.10.287.1260">
    <property type="match status" value="1"/>
</dbReference>
<gene>
    <name evidence="11" type="ORF">L0668_08140</name>
</gene>
<comment type="caution">
    <text evidence="11">The sequence shown here is derived from an EMBL/GenBank/DDBJ whole genome shotgun (WGS) entry which is preliminary data.</text>
</comment>
<evidence type="ECO:0000259" key="9">
    <source>
        <dbReference type="Pfam" id="PF21082"/>
    </source>
</evidence>
<name>A0ABS9D542_9ALTE</name>
<dbReference type="Pfam" id="PF21082">
    <property type="entry name" value="MS_channel_3rd"/>
    <property type="match status" value="1"/>
</dbReference>
<comment type="function">
    <text evidence="7">Mechanosensitive channel that participates in the regulation of osmotic pressure changes within the cell, opening in response to stretch forces in the membrane lipid bilayer, without the need for other proteins. Contributes to normal resistance to hypoosmotic shock. Forms an ion channel of 1.0 nanosiemens conductance with a slight preference for anions.</text>
</comment>
<reference evidence="11 12" key="1">
    <citation type="submission" date="2022-01" db="EMBL/GenBank/DDBJ databases">
        <title>Paraglaciecola sp. G1-23.</title>
        <authorList>
            <person name="Jin M.S."/>
            <person name="Han D.M."/>
            <person name="Kim H.M."/>
            <person name="Jeon C.O."/>
        </authorList>
    </citation>
    <scope>NUCLEOTIDE SEQUENCE [LARGE SCALE GENOMIC DNA]</scope>
    <source>
        <strain evidence="11 12">G1-23</strain>
    </source>
</reference>
<evidence type="ECO:0000256" key="6">
    <source>
        <dbReference type="ARBA" id="ARBA00023136"/>
    </source>
</evidence>
<keyword evidence="7" id="KW-0813">Transport</keyword>
<protein>
    <recommendedName>
        <fullName evidence="7">Small-conductance mechanosensitive channel</fullName>
    </recommendedName>
</protein>
<keyword evidence="6 7" id="KW-0472">Membrane</keyword>
<dbReference type="Pfam" id="PF21088">
    <property type="entry name" value="MS_channel_1st"/>
    <property type="match status" value="1"/>
</dbReference>
<proteinExistence type="inferred from homology"/>
<dbReference type="Proteomes" id="UP001521137">
    <property type="component" value="Unassembled WGS sequence"/>
</dbReference>
<comment type="subcellular location">
    <subcellularLocation>
        <location evidence="7">Cell inner membrane</location>
        <topology evidence="7">Multi-pass membrane protein</topology>
    </subcellularLocation>
    <subcellularLocation>
        <location evidence="1">Cell membrane</location>
        <topology evidence="1">Multi-pass membrane protein</topology>
    </subcellularLocation>
</comment>
<dbReference type="SUPFAM" id="SSF82689">
    <property type="entry name" value="Mechanosensitive channel protein MscS (YggB), C-terminal domain"/>
    <property type="match status" value="1"/>
</dbReference>
<evidence type="ECO:0000259" key="8">
    <source>
        <dbReference type="Pfam" id="PF00924"/>
    </source>
</evidence>
<feature type="domain" description="Mechanosensitive ion channel MscS" evidence="8">
    <location>
        <begin position="101"/>
        <end position="163"/>
    </location>
</feature>
<comment type="caution">
    <text evidence="7">Lacks conserved residue(s) required for the propagation of feature annotation.</text>
</comment>
<dbReference type="EMBL" id="JAKGAS010000003">
    <property type="protein sequence ID" value="MCF2948072.1"/>
    <property type="molecule type" value="Genomic_DNA"/>
</dbReference>
<evidence type="ECO:0000256" key="3">
    <source>
        <dbReference type="ARBA" id="ARBA00022475"/>
    </source>
</evidence>
<dbReference type="InterPro" id="IPR045275">
    <property type="entry name" value="MscS_archaea/bacteria_type"/>
</dbReference>
<dbReference type="SUPFAM" id="SSF50182">
    <property type="entry name" value="Sm-like ribonucleoproteins"/>
    <property type="match status" value="1"/>
</dbReference>
<feature type="transmembrane region" description="Helical" evidence="7">
    <location>
        <begin position="59"/>
        <end position="76"/>
    </location>
</feature>
<dbReference type="InterPro" id="IPR011014">
    <property type="entry name" value="MscS_channel_TM-2"/>
</dbReference>
<evidence type="ECO:0000256" key="5">
    <source>
        <dbReference type="ARBA" id="ARBA00022989"/>
    </source>
</evidence>
<feature type="transmembrane region" description="Helical" evidence="7">
    <location>
        <begin position="14"/>
        <end position="33"/>
    </location>
</feature>